<feature type="compositionally biased region" description="Low complexity" evidence="1">
    <location>
        <begin position="32"/>
        <end position="57"/>
    </location>
</feature>
<dbReference type="Gene3D" id="3.40.190.10">
    <property type="entry name" value="Periplasmic binding protein-like II"/>
    <property type="match status" value="1"/>
</dbReference>
<dbReference type="AlphaFoldDB" id="A0A381SGW2"/>
<feature type="non-terminal residue" evidence="2">
    <location>
        <position position="1"/>
    </location>
</feature>
<evidence type="ECO:0000313" key="2">
    <source>
        <dbReference type="EMBL" id="SVA00433.1"/>
    </source>
</evidence>
<dbReference type="EMBL" id="UINC01002801">
    <property type="protein sequence ID" value="SVA00433.1"/>
    <property type="molecule type" value="Genomic_DNA"/>
</dbReference>
<sequence length="129" mass="13326">VTGLLKKARLELATSITKETCTRTGVDRQNGAAAATPTTTAIPKVSAAPTATKSPKAPGHKFKVALEGEPNTLNPQLAGSALKISVLRQLSGGLIRLDKDLMLTPRVAADVPTVGNGRINSDGLSYPQA</sequence>
<organism evidence="2">
    <name type="scientific">marine metagenome</name>
    <dbReference type="NCBI Taxonomy" id="408172"/>
    <lineage>
        <taxon>unclassified sequences</taxon>
        <taxon>metagenomes</taxon>
        <taxon>ecological metagenomes</taxon>
    </lineage>
</organism>
<proteinExistence type="predicted"/>
<evidence type="ECO:0000256" key="1">
    <source>
        <dbReference type="SAM" id="MobiDB-lite"/>
    </source>
</evidence>
<accession>A0A381SGW2</accession>
<gene>
    <name evidence="2" type="ORF">METZ01_LOCUS53287</name>
</gene>
<protein>
    <submittedName>
        <fullName evidence="2">Uncharacterized protein</fullName>
    </submittedName>
</protein>
<dbReference type="SUPFAM" id="SSF53850">
    <property type="entry name" value="Periplasmic binding protein-like II"/>
    <property type="match status" value="1"/>
</dbReference>
<reference evidence="2" key="1">
    <citation type="submission" date="2018-05" db="EMBL/GenBank/DDBJ databases">
        <authorList>
            <person name="Lanie J.A."/>
            <person name="Ng W.-L."/>
            <person name="Kazmierczak K.M."/>
            <person name="Andrzejewski T.M."/>
            <person name="Davidsen T.M."/>
            <person name="Wayne K.J."/>
            <person name="Tettelin H."/>
            <person name="Glass J.I."/>
            <person name="Rusch D."/>
            <person name="Podicherti R."/>
            <person name="Tsui H.-C.T."/>
            <person name="Winkler M.E."/>
        </authorList>
    </citation>
    <scope>NUCLEOTIDE SEQUENCE</scope>
</reference>
<feature type="region of interest" description="Disordered" evidence="1">
    <location>
        <begin position="27"/>
        <end position="58"/>
    </location>
</feature>
<name>A0A381SGW2_9ZZZZ</name>